<accession>X1VGG3</accession>
<name>X1VGG3_9ZZZZ</name>
<dbReference type="AlphaFoldDB" id="X1VGG3"/>
<reference evidence="1" key="1">
    <citation type="journal article" date="2014" name="Front. Microbiol.">
        <title>High frequency of phylogenetically diverse reductive dehalogenase-homologous genes in deep subseafloor sedimentary metagenomes.</title>
        <authorList>
            <person name="Kawai M."/>
            <person name="Futagami T."/>
            <person name="Toyoda A."/>
            <person name="Takaki Y."/>
            <person name="Nishi S."/>
            <person name="Hori S."/>
            <person name="Arai W."/>
            <person name="Tsubouchi T."/>
            <person name="Morono Y."/>
            <person name="Uchiyama I."/>
            <person name="Ito T."/>
            <person name="Fujiyama A."/>
            <person name="Inagaki F."/>
            <person name="Takami H."/>
        </authorList>
    </citation>
    <scope>NUCLEOTIDE SEQUENCE</scope>
    <source>
        <strain evidence="1">Expedition CK06-06</strain>
    </source>
</reference>
<evidence type="ECO:0000313" key="1">
    <source>
        <dbReference type="EMBL" id="GAJ06200.1"/>
    </source>
</evidence>
<organism evidence="1">
    <name type="scientific">marine sediment metagenome</name>
    <dbReference type="NCBI Taxonomy" id="412755"/>
    <lineage>
        <taxon>unclassified sequences</taxon>
        <taxon>metagenomes</taxon>
        <taxon>ecological metagenomes</taxon>
    </lineage>
</organism>
<gene>
    <name evidence="1" type="ORF">S12H4_48697</name>
</gene>
<comment type="caution">
    <text evidence="1">The sequence shown here is derived from an EMBL/GenBank/DDBJ whole genome shotgun (WGS) entry which is preliminary data.</text>
</comment>
<feature type="non-terminal residue" evidence="1">
    <location>
        <position position="37"/>
    </location>
</feature>
<proteinExistence type="predicted"/>
<sequence>MVAQWTTIETTQKRAAQNVGKLHTAYESASPEALHLP</sequence>
<dbReference type="EMBL" id="BARW01030463">
    <property type="protein sequence ID" value="GAJ06200.1"/>
    <property type="molecule type" value="Genomic_DNA"/>
</dbReference>
<protein>
    <submittedName>
        <fullName evidence="1">Uncharacterized protein</fullName>
    </submittedName>
</protein>